<organism evidence="2 3">
    <name type="scientific">Canna indica</name>
    <name type="common">Indian-shot</name>
    <dbReference type="NCBI Taxonomy" id="4628"/>
    <lineage>
        <taxon>Eukaryota</taxon>
        <taxon>Viridiplantae</taxon>
        <taxon>Streptophyta</taxon>
        <taxon>Embryophyta</taxon>
        <taxon>Tracheophyta</taxon>
        <taxon>Spermatophyta</taxon>
        <taxon>Magnoliopsida</taxon>
        <taxon>Liliopsida</taxon>
        <taxon>Zingiberales</taxon>
        <taxon>Cannaceae</taxon>
        <taxon>Canna</taxon>
    </lineage>
</organism>
<dbReference type="CDD" id="cd16118">
    <property type="entry name" value="UBX2_UBXN9"/>
    <property type="match status" value="1"/>
</dbReference>
<dbReference type="PROSITE" id="PS50033">
    <property type="entry name" value="UBX"/>
    <property type="match status" value="1"/>
</dbReference>
<reference evidence="2 3" key="1">
    <citation type="submission" date="2023-10" db="EMBL/GenBank/DDBJ databases">
        <title>Chromosome-scale genome assembly provides insights into flower coloration mechanisms of Canna indica.</title>
        <authorList>
            <person name="Li C."/>
        </authorList>
    </citation>
    <scope>NUCLEOTIDE SEQUENCE [LARGE SCALE GENOMIC DNA]</scope>
    <source>
        <tissue evidence="2">Flower</tissue>
    </source>
</reference>
<dbReference type="InterPro" id="IPR029071">
    <property type="entry name" value="Ubiquitin-like_domsf"/>
</dbReference>
<keyword evidence="3" id="KW-1185">Reference proteome</keyword>
<dbReference type="PANTHER" id="PTHR47557:SF2">
    <property type="entry name" value="PLANT UBX DOMAIN-CONTAINING PROTEIN 1"/>
    <property type="match status" value="1"/>
</dbReference>
<feature type="domain" description="UBX" evidence="1">
    <location>
        <begin position="104"/>
        <end position="173"/>
    </location>
</feature>
<accession>A0AAQ3JR84</accession>
<dbReference type="PANTHER" id="PTHR47557">
    <property type="entry name" value="PLANT UBX DOMAIN-CONTAINING PROTEIN 1"/>
    <property type="match status" value="1"/>
</dbReference>
<dbReference type="AlphaFoldDB" id="A0AAQ3JR84"/>
<dbReference type="GO" id="GO:0051117">
    <property type="term" value="F:ATPase binding"/>
    <property type="evidence" value="ECO:0007669"/>
    <property type="project" value="InterPro"/>
</dbReference>
<dbReference type="InterPro" id="IPR001012">
    <property type="entry name" value="UBX_dom"/>
</dbReference>
<evidence type="ECO:0000259" key="1">
    <source>
        <dbReference type="PROSITE" id="PS50033"/>
    </source>
</evidence>
<dbReference type="InterPro" id="IPR044232">
    <property type="entry name" value="PUX1"/>
</dbReference>
<dbReference type="Proteomes" id="UP001327560">
    <property type="component" value="Chromosome 1"/>
</dbReference>
<evidence type="ECO:0000313" key="2">
    <source>
        <dbReference type="EMBL" id="WOK94512.1"/>
    </source>
</evidence>
<dbReference type="EMBL" id="CP136890">
    <property type="protein sequence ID" value="WOK94512.1"/>
    <property type="molecule type" value="Genomic_DNA"/>
</dbReference>
<evidence type="ECO:0000313" key="3">
    <source>
        <dbReference type="Proteomes" id="UP001327560"/>
    </source>
</evidence>
<dbReference type="SUPFAM" id="SSF54236">
    <property type="entry name" value="Ubiquitin-like"/>
    <property type="match status" value="1"/>
</dbReference>
<name>A0AAQ3JR84_9LILI</name>
<gene>
    <name evidence="2" type="ORF">Cni_G03216</name>
</gene>
<proteinExistence type="predicted"/>
<dbReference type="GO" id="GO:0032984">
    <property type="term" value="P:protein-containing complex disassembly"/>
    <property type="evidence" value="ECO:0007669"/>
    <property type="project" value="InterPro"/>
</dbReference>
<dbReference type="Gene3D" id="3.10.20.90">
    <property type="entry name" value="Phosphatidylinositol 3-kinase Catalytic Subunit, Chain A, domain 1"/>
    <property type="match status" value="1"/>
</dbReference>
<dbReference type="Pfam" id="PF00789">
    <property type="entry name" value="UBX"/>
    <property type="match status" value="1"/>
</dbReference>
<protein>
    <recommendedName>
        <fullName evidence="1">UBX domain-containing protein</fullName>
    </recommendedName>
</protein>
<sequence>MASNFKRRRISKSVETEIAQVHAKLDSVAAELGHEIRVFLANSQTIQAEPASSDEDEADDFYDLSAEDYYRLMSLKADSQILKTQKMREAEAAAHREKLIKAIIRVRFPDDYVLEAKFQSSETIQTLVDLLKKVIGQPNVPFYLYTVPPKTQIVDLSKDFYSAGFSPGANVYFSYDLPDFNGSPNNNGPFLRDDIRILGTLGLNLGHTDLKNSATKPAVVENTSVVINTKPTAKSAKPKWLKL</sequence>